<comment type="subcellular location">
    <subcellularLocation>
        <location evidence="2">Chromosome</location>
        <location evidence="2">Centromere</location>
    </subcellularLocation>
    <subcellularLocation>
        <location evidence="1">Nucleus</location>
    </subcellularLocation>
</comment>
<feature type="non-terminal residue" evidence="6">
    <location>
        <position position="1"/>
    </location>
</feature>
<evidence type="ECO:0000256" key="1">
    <source>
        <dbReference type="ARBA" id="ARBA00004123"/>
    </source>
</evidence>
<evidence type="ECO:0000256" key="3">
    <source>
        <dbReference type="ARBA" id="ARBA00022454"/>
    </source>
</evidence>
<reference evidence="6 7" key="1">
    <citation type="submission" date="2019-09" db="EMBL/GenBank/DDBJ databases">
        <title>Bird 10,000 Genomes (B10K) Project - Family phase.</title>
        <authorList>
            <person name="Zhang G."/>
        </authorList>
    </citation>
    <scope>NUCLEOTIDE SEQUENCE [LARGE SCALE GENOMIC DNA]</scope>
    <source>
        <strain evidence="6">B10K-DU-003-06</strain>
    </source>
</reference>
<dbReference type="PANTHER" id="PTHR34436:SF1">
    <property type="entry name" value="CENTROMERE PROTEIN M"/>
    <property type="match status" value="1"/>
</dbReference>
<keyword evidence="4" id="KW-0539">Nucleus</keyword>
<evidence type="ECO:0000256" key="2">
    <source>
        <dbReference type="ARBA" id="ARBA00004584"/>
    </source>
</evidence>
<name>A0A7K5AWB7_9FURN</name>
<evidence type="ECO:0000256" key="5">
    <source>
        <dbReference type="ARBA" id="ARBA00023328"/>
    </source>
</evidence>
<evidence type="ECO:0000256" key="4">
    <source>
        <dbReference type="ARBA" id="ARBA00023242"/>
    </source>
</evidence>
<gene>
    <name evidence="6" type="primary">Cenpm_1</name>
    <name evidence="6" type="ORF">FURFIG_R15398</name>
</gene>
<dbReference type="GO" id="GO:0000775">
    <property type="term" value="C:chromosome, centromeric region"/>
    <property type="evidence" value="ECO:0007669"/>
    <property type="project" value="UniProtKB-SubCell"/>
</dbReference>
<dbReference type="AlphaFoldDB" id="A0A7K5AWB7"/>
<feature type="non-terminal residue" evidence="6">
    <location>
        <position position="46"/>
    </location>
</feature>
<accession>A0A7K5AWB7</accession>
<proteinExistence type="predicted"/>
<keyword evidence="5" id="KW-0137">Centromere</keyword>
<dbReference type="GO" id="GO:0005634">
    <property type="term" value="C:nucleus"/>
    <property type="evidence" value="ECO:0007669"/>
    <property type="project" value="UniProtKB-SubCell"/>
</dbReference>
<comment type="caution">
    <text evidence="6">The sequence shown here is derived from an EMBL/GenBank/DDBJ whole genome shotgun (WGS) entry which is preliminary data.</text>
</comment>
<sequence>MAVLRPFDKLPLLNAAVLLLVGSDEGLQQQLAEAMLQEKKDFKINM</sequence>
<evidence type="ECO:0000313" key="6">
    <source>
        <dbReference type="EMBL" id="NWR87038.1"/>
    </source>
</evidence>
<dbReference type="Proteomes" id="UP000529852">
    <property type="component" value="Unassembled WGS sequence"/>
</dbReference>
<dbReference type="PANTHER" id="PTHR34436">
    <property type="entry name" value="CENTROMERE PROTEIN M"/>
    <property type="match status" value="1"/>
</dbReference>
<keyword evidence="7" id="KW-1185">Reference proteome</keyword>
<keyword evidence="3" id="KW-0158">Chromosome</keyword>
<evidence type="ECO:0000313" key="7">
    <source>
        <dbReference type="Proteomes" id="UP000529852"/>
    </source>
</evidence>
<organism evidence="6 7">
    <name type="scientific">Furnarius figulus</name>
    <dbReference type="NCBI Taxonomy" id="463165"/>
    <lineage>
        <taxon>Eukaryota</taxon>
        <taxon>Metazoa</taxon>
        <taxon>Chordata</taxon>
        <taxon>Craniata</taxon>
        <taxon>Vertebrata</taxon>
        <taxon>Euteleostomi</taxon>
        <taxon>Archelosauria</taxon>
        <taxon>Archosauria</taxon>
        <taxon>Dinosauria</taxon>
        <taxon>Saurischia</taxon>
        <taxon>Theropoda</taxon>
        <taxon>Coelurosauria</taxon>
        <taxon>Aves</taxon>
        <taxon>Neognathae</taxon>
        <taxon>Neoaves</taxon>
        <taxon>Telluraves</taxon>
        <taxon>Australaves</taxon>
        <taxon>Passeriformes</taxon>
        <taxon>Furnariidae</taxon>
        <taxon>Furnarius</taxon>
    </lineage>
</organism>
<dbReference type="InterPro" id="IPR020987">
    <property type="entry name" value="Centromere_Cenp-M"/>
</dbReference>
<dbReference type="Pfam" id="PF11111">
    <property type="entry name" value="CENP-M"/>
    <property type="match status" value="1"/>
</dbReference>
<protein>
    <submittedName>
        <fullName evidence="6">CENPM protein</fullName>
    </submittedName>
</protein>
<dbReference type="EMBL" id="VYZD01000158">
    <property type="protein sequence ID" value="NWR87038.1"/>
    <property type="molecule type" value="Genomic_DNA"/>
</dbReference>